<evidence type="ECO:0000256" key="9">
    <source>
        <dbReference type="SAM" id="SignalP"/>
    </source>
</evidence>
<dbReference type="InterPro" id="IPR023996">
    <property type="entry name" value="TonB-dep_OMP_SusC/RagA"/>
</dbReference>
<evidence type="ECO:0000256" key="6">
    <source>
        <dbReference type="ARBA" id="ARBA00023136"/>
    </source>
</evidence>
<feature type="signal peptide" evidence="9">
    <location>
        <begin position="1"/>
        <end position="26"/>
    </location>
</feature>
<dbReference type="InterPro" id="IPR023997">
    <property type="entry name" value="TonB-dep_OMP_SusC/RagA_CS"/>
</dbReference>
<protein>
    <submittedName>
        <fullName evidence="11">SusC/RagA family protein</fullName>
    </submittedName>
</protein>
<dbReference type="GO" id="GO:0044718">
    <property type="term" value="P:siderophore transmembrane transport"/>
    <property type="evidence" value="ECO:0007669"/>
    <property type="project" value="TreeGrafter"/>
</dbReference>
<dbReference type="OrthoDB" id="9768177at2"/>
<name>A0A2K8YT68_9BACT</name>
<dbReference type="PANTHER" id="PTHR30069:SF29">
    <property type="entry name" value="HEMOGLOBIN AND HEMOGLOBIN-HAPTOGLOBIN-BINDING PROTEIN 1-RELATED"/>
    <property type="match status" value="1"/>
</dbReference>
<dbReference type="NCBIfam" id="TIGR04056">
    <property type="entry name" value="OMP_RagA_SusC"/>
    <property type="match status" value="1"/>
</dbReference>
<feature type="chain" id="PRO_5014655599" evidence="9">
    <location>
        <begin position="27"/>
        <end position="1089"/>
    </location>
</feature>
<dbReference type="GO" id="GO:0015344">
    <property type="term" value="F:siderophore uptake transmembrane transporter activity"/>
    <property type="evidence" value="ECO:0007669"/>
    <property type="project" value="TreeGrafter"/>
</dbReference>
<organism evidence="11 12">
    <name type="scientific">Spirosoma pollinicola</name>
    <dbReference type="NCBI Taxonomy" id="2057025"/>
    <lineage>
        <taxon>Bacteria</taxon>
        <taxon>Pseudomonadati</taxon>
        <taxon>Bacteroidota</taxon>
        <taxon>Cytophagia</taxon>
        <taxon>Cytophagales</taxon>
        <taxon>Cytophagaceae</taxon>
        <taxon>Spirosoma</taxon>
    </lineage>
</organism>
<dbReference type="GO" id="GO:0009279">
    <property type="term" value="C:cell outer membrane"/>
    <property type="evidence" value="ECO:0007669"/>
    <property type="project" value="UniProtKB-SubCell"/>
</dbReference>
<comment type="similarity">
    <text evidence="8">Belongs to the TonB-dependent receptor family.</text>
</comment>
<evidence type="ECO:0000256" key="2">
    <source>
        <dbReference type="ARBA" id="ARBA00022448"/>
    </source>
</evidence>
<keyword evidence="12" id="KW-1185">Reference proteome</keyword>
<dbReference type="EMBL" id="CP025096">
    <property type="protein sequence ID" value="AUD00832.1"/>
    <property type="molecule type" value="Genomic_DNA"/>
</dbReference>
<dbReference type="AlphaFoldDB" id="A0A2K8YT68"/>
<keyword evidence="6 8" id="KW-0472">Membrane</keyword>
<comment type="subcellular location">
    <subcellularLocation>
        <location evidence="1 8">Cell outer membrane</location>
        <topology evidence="1 8">Multi-pass membrane protein</topology>
    </subcellularLocation>
</comment>
<evidence type="ECO:0000256" key="7">
    <source>
        <dbReference type="ARBA" id="ARBA00023237"/>
    </source>
</evidence>
<evidence type="ECO:0000256" key="8">
    <source>
        <dbReference type="PROSITE-ProRule" id="PRU01360"/>
    </source>
</evidence>
<evidence type="ECO:0000256" key="4">
    <source>
        <dbReference type="ARBA" id="ARBA00022692"/>
    </source>
</evidence>
<dbReference type="Proteomes" id="UP000232883">
    <property type="component" value="Chromosome"/>
</dbReference>
<evidence type="ECO:0000313" key="11">
    <source>
        <dbReference type="EMBL" id="AUD00832.1"/>
    </source>
</evidence>
<dbReference type="Pfam" id="PF13715">
    <property type="entry name" value="CarbopepD_reg_2"/>
    <property type="match status" value="1"/>
</dbReference>
<evidence type="ECO:0000259" key="10">
    <source>
        <dbReference type="Pfam" id="PF07715"/>
    </source>
</evidence>
<dbReference type="InterPro" id="IPR008969">
    <property type="entry name" value="CarboxyPept-like_regulatory"/>
</dbReference>
<dbReference type="InterPro" id="IPR012910">
    <property type="entry name" value="Plug_dom"/>
</dbReference>
<evidence type="ECO:0000256" key="1">
    <source>
        <dbReference type="ARBA" id="ARBA00004571"/>
    </source>
</evidence>
<keyword evidence="4 8" id="KW-0812">Transmembrane</keyword>
<dbReference type="PANTHER" id="PTHR30069">
    <property type="entry name" value="TONB-DEPENDENT OUTER MEMBRANE RECEPTOR"/>
    <property type="match status" value="1"/>
</dbReference>
<dbReference type="NCBIfam" id="TIGR04057">
    <property type="entry name" value="SusC_RagA_signa"/>
    <property type="match status" value="1"/>
</dbReference>
<dbReference type="SUPFAM" id="SSF56935">
    <property type="entry name" value="Porins"/>
    <property type="match status" value="1"/>
</dbReference>
<dbReference type="SUPFAM" id="SSF49464">
    <property type="entry name" value="Carboxypeptidase regulatory domain-like"/>
    <property type="match status" value="1"/>
</dbReference>
<dbReference type="KEGG" id="spir:CWM47_02765"/>
<evidence type="ECO:0000313" key="12">
    <source>
        <dbReference type="Proteomes" id="UP000232883"/>
    </source>
</evidence>
<keyword evidence="3 8" id="KW-1134">Transmembrane beta strand</keyword>
<dbReference type="InterPro" id="IPR037066">
    <property type="entry name" value="Plug_dom_sf"/>
</dbReference>
<keyword evidence="5 9" id="KW-0732">Signal</keyword>
<dbReference type="PROSITE" id="PS52016">
    <property type="entry name" value="TONB_DEPENDENT_REC_3"/>
    <property type="match status" value="1"/>
</dbReference>
<reference evidence="11 12" key="1">
    <citation type="submission" date="2017-11" db="EMBL/GenBank/DDBJ databases">
        <title>Taxonomic description and genome sequences of Spirosoma HA7 sp. nov., isolated from pollen microhabitat of Corylus avellana.</title>
        <authorList>
            <person name="Ambika Manirajan B."/>
            <person name="Suarez C."/>
            <person name="Ratering S."/>
            <person name="Geissler-Plaum R."/>
            <person name="Cardinale M."/>
            <person name="Sylvia S."/>
        </authorList>
    </citation>
    <scope>NUCLEOTIDE SEQUENCE [LARGE SCALE GENOMIC DNA]</scope>
    <source>
        <strain evidence="11 12">HA7</strain>
    </source>
</reference>
<dbReference type="RefSeq" id="WP_100986255.1">
    <property type="nucleotide sequence ID" value="NZ_CP025096.1"/>
</dbReference>
<keyword evidence="2 8" id="KW-0813">Transport</keyword>
<dbReference type="InterPro" id="IPR039426">
    <property type="entry name" value="TonB-dep_rcpt-like"/>
</dbReference>
<keyword evidence="7 8" id="KW-0998">Cell outer membrane</keyword>
<accession>A0A2K8YT68</accession>
<dbReference type="Pfam" id="PF07715">
    <property type="entry name" value="Plug"/>
    <property type="match status" value="1"/>
</dbReference>
<gene>
    <name evidence="11" type="ORF">CWM47_02765</name>
</gene>
<evidence type="ECO:0000256" key="5">
    <source>
        <dbReference type="ARBA" id="ARBA00022729"/>
    </source>
</evidence>
<dbReference type="Gene3D" id="2.40.170.20">
    <property type="entry name" value="TonB-dependent receptor, beta-barrel domain"/>
    <property type="match status" value="1"/>
</dbReference>
<dbReference type="InterPro" id="IPR036942">
    <property type="entry name" value="Beta-barrel_TonB_sf"/>
</dbReference>
<sequence>MKAMNYRPGYIILLGAGLLWSLNTQAQDSQVTGKVSGADGPIPGANVLVKGTAIGTSTDATGNFSLTARGSDPVLVISAIGFKGQEVRIGNQSSISVRLEDDATALNEVIVTGYTTDSRKDNTGAVSTIKTRDITATPTGNVEQVFQGRVSGVTVISSGQPGTNSIVRIRGFGSFGNNQPLYVVDGVPVSDQFNGVNFLSPDDIESTTVLKDAATASIYGARAAGGVVVITTKRGARKAGKLTVTYDGLFGITTPGHGQKMLNPQQQADWTWQSRRNDIFQAGGTVGPDSFTGLGGGQYGSGQTPVLPDYLNVGGTPGVVGTVDLVAAKALYNINPAAGLIYQVVRANKIGDGTDWYGAVTRNAPLARNTLGVSGGSEHSRYYFGLSAQNQAGVLKYNQFNRYTFRVNSEFDLLKNLRLGQNLQLTYRQQLGQVGNTNGQSTPQDENVILQAFQINPIIPIYDEFGGYAGTAAKGFNGSQNPVATLDGIRNNKSFLASAFGNVYLEYDPIPGLTLRSSLGGQYGNNFSNAYNRATYETAQNNSTFSYTENYGYSLNWTLSNTANYKHQFGLHSVDVLAGQEALNTGSGRNATASGIDPFSTNPNYVTLSSVSGTGRQLSGNYGLGINFYSLFGRLQYTYNDKYTVTGVVRRDGSSRFGANSRYGVFPAVSAGWTISNESFLKNVPGISYLRLHAGYGTMGNSNNVDPNNQFNLYTQSINRSYDIATTKNSVAAGFARSQIGNPDARWETAVTTDVGLDASLFNGKLDVQFDIWRKDTRDLLFQVPLPAVVGDNANAPAVNIAKMRNQGIDLQLTNRGKISGDLRYEVIVNGSFLSNVVQALAPGVSNFQPANFRNISPIQIQPDLPIAAFYGYKVINLFNTKEEVAAAPTQDGAAPGRFRYQDINGDGKIDAADRTYLGSPVPKFTGGLTFTLRFKGFDMSTYAYTSLGGKIYNFSKWYIDFYPSFTGQAVSARVLDSWTPQRTNTDQPIFENTSNFSTNTQSNSFYVENGSYLRLQNLTLGYTLPTSMLNKAHIQRLRLFVQTTNLFTISKYKGLDPGVGGTADTNFGIDIGNYPVTRGFNAGIGFTF</sequence>
<feature type="domain" description="TonB-dependent receptor plug" evidence="10">
    <location>
        <begin position="120"/>
        <end position="227"/>
    </location>
</feature>
<evidence type="ECO:0000256" key="3">
    <source>
        <dbReference type="ARBA" id="ARBA00022452"/>
    </source>
</evidence>
<dbReference type="Gene3D" id="2.170.130.10">
    <property type="entry name" value="TonB-dependent receptor, plug domain"/>
    <property type="match status" value="1"/>
</dbReference>
<proteinExistence type="inferred from homology"/>